<name>A0A436ZY69_ARTFL</name>
<protein>
    <submittedName>
        <fullName evidence="1">Uncharacterized protein</fullName>
    </submittedName>
</protein>
<proteinExistence type="predicted"/>
<dbReference type="Proteomes" id="UP000283090">
    <property type="component" value="Unassembled WGS sequence"/>
</dbReference>
<dbReference type="SUPFAM" id="SSF48576">
    <property type="entry name" value="Terpenoid synthases"/>
    <property type="match status" value="1"/>
</dbReference>
<dbReference type="OrthoDB" id="1731983at2759"/>
<dbReference type="InterPro" id="IPR008949">
    <property type="entry name" value="Isoprenoid_synthase_dom_sf"/>
</dbReference>
<gene>
    <name evidence="1" type="ORF">DFL_005690</name>
</gene>
<organism evidence="1 2">
    <name type="scientific">Arthrobotrys flagrans</name>
    <name type="common">Nematode-trapping fungus</name>
    <name type="synonym">Trichothecium flagrans</name>
    <dbReference type="NCBI Taxonomy" id="97331"/>
    <lineage>
        <taxon>Eukaryota</taxon>
        <taxon>Fungi</taxon>
        <taxon>Dikarya</taxon>
        <taxon>Ascomycota</taxon>
        <taxon>Pezizomycotina</taxon>
        <taxon>Orbiliomycetes</taxon>
        <taxon>Orbiliales</taxon>
        <taxon>Orbiliaceae</taxon>
        <taxon>Arthrobotrys</taxon>
    </lineage>
</organism>
<reference evidence="1 2" key="1">
    <citation type="submission" date="2019-01" db="EMBL/GenBank/DDBJ databases">
        <title>Intercellular communication is required for trap formation in the nematode-trapping fungus Duddingtonia flagrans.</title>
        <authorList>
            <person name="Youssar L."/>
            <person name="Wernet V."/>
            <person name="Hensel N."/>
            <person name="Hildebrandt H.-G."/>
            <person name="Fischer R."/>
        </authorList>
    </citation>
    <scope>NUCLEOTIDE SEQUENCE [LARGE SCALE GENOMIC DNA]</scope>
    <source>
        <strain evidence="1 2">CBS H-5679</strain>
    </source>
</reference>
<dbReference type="RefSeq" id="XP_067489462.1">
    <property type="nucleotide sequence ID" value="XM_067634986.1"/>
</dbReference>
<dbReference type="Gene3D" id="1.10.600.10">
    <property type="entry name" value="Farnesyl Diphosphate Synthase"/>
    <property type="match status" value="1"/>
</dbReference>
<dbReference type="EMBL" id="SAEB01000007">
    <property type="protein sequence ID" value="RVD83918.1"/>
    <property type="molecule type" value="Genomic_DNA"/>
</dbReference>
<dbReference type="Pfam" id="PF19086">
    <property type="entry name" value="Terpene_syn_C_2"/>
    <property type="match status" value="1"/>
</dbReference>
<dbReference type="VEuPathDB" id="FungiDB:DFL_005690"/>
<accession>A0A436ZY69</accession>
<keyword evidence="2" id="KW-1185">Reference proteome</keyword>
<evidence type="ECO:0000313" key="1">
    <source>
        <dbReference type="EMBL" id="RVD83918.1"/>
    </source>
</evidence>
<sequence length="517" mass="58264">MEQSTVSRPKKSRGYGTFIRKLLFCSKKEALETQNTVTKSEVQPREVTPGTGSELRDLRFYLGNESLRICRRLCRIQDEDEKNIHVLSPRVGSLNFNIRQFDPEDAPHTLLLPATVFENEADESEQGMMNIFMENFVSMLPFGTDKISRKANPSGLVFRLLPSPIIPPAARFLGAAFWLWLCAIDDQIEALEQKDFVEAVEEIKRVFISQEPLDPDSRVTRTSFALRDLMQQTELKPANVMETGDQDTWRHGFLDAIMEILYAFEGERPLLNQFKKADDHVKLTDWMVLRVVTISARPFIVLARASLGLQPSLSQVGNTAKGITLDVPTRRDRSDSARTLTPDLEWEEEISGLEVLAQCAMGLENDILGWEKDHAEENILNSVEILFQVYQHRQSAMREMVLMHNYTVNQLCLQADILLPKYSTDNSTPPISSARTLFSVKPPRSPPALSPTGTFQSPIGPPTDTESTNKFLGLIKSKVAKPDQGGELTAQAQYIMLLLGFVKGMAIWTSKAKRYAV</sequence>
<dbReference type="AlphaFoldDB" id="A0A436ZY69"/>
<dbReference type="GeneID" id="93588001"/>
<evidence type="ECO:0000313" key="2">
    <source>
        <dbReference type="Proteomes" id="UP000283090"/>
    </source>
</evidence>
<comment type="caution">
    <text evidence="1">The sequence shown here is derived from an EMBL/GenBank/DDBJ whole genome shotgun (WGS) entry which is preliminary data.</text>
</comment>